<dbReference type="Pfam" id="PF00071">
    <property type="entry name" value="Ras"/>
    <property type="match status" value="1"/>
</dbReference>
<accession>A0AAV4BLW9</accession>
<evidence type="ECO:0000256" key="2">
    <source>
        <dbReference type="ARBA" id="ARBA00023134"/>
    </source>
</evidence>
<reference evidence="3 4" key="1">
    <citation type="journal article" date="2021" name="Elife">
        <title>Chloroplast acquisition without the gene transfer in kleptoplastic sea slugs, Plakobranchus ocellatus.</title>
        <authorList>
            <person name="Maeda T."/>
            <person name="Takahashi S."/>
            <person name="Yoshida T."/>
            <person name="Shimamura S."/>
            <person name="Takaki Y."/>
            <person name="Nagai Y."/>
            <person name="Toyoda A."/>
            <person name="Suzuki Y."/>
            <person name="Arimoto A."/>
            <person name="Ishii H."/>
            <person name="Satoh N."/>
            <person name="Nishiyama T."/>
            <person name="Hasebe M."/>
            <person name="Maruyama T."/>
            <person name="Minagawa J."/>
            <person name="Obokata J."/>
            <person name="Shigenobu S."/>
        </authorList>
    </citation>
    <scope>NUCLEOTIDE SEQUENCE [LARGE SCALE GENOMIC DNA]</scope>
</reference>
<dbReference type="InterPro" id="IPR001806">
    <property type="entry name" value="Small_GTPase"/>
</dbReference>
<sequence length="196" mass="21558">MEFLCCYSQSNPLLEPTPLSVAVIGDPGCGKTSLIYRFSRGHLPLVGQEISASLDTDKLDIVHSNRQIALTLCETSGHEDDARVRALAYKCDVIILCFPLDSTEAQRRVVSEWAPEVTLLKRGKPFLLVGTKRDLRDEAKKKIGSKVGYVSKAVGKKIAKQIGAKAFFECSVIDSDSEKVTKRIFGRAIREGLKSS</sequence>
<dbReference type="NCBIfam" id="TIGR00231">
    <property type="entry name" value="small_GTP"/>
    <property type="match status" value="1"/>
</dbReference>
<dbReference type="GO" id="GO:0007264">
    <property type="term" value="P:small GTPase-mediated signal transduction"/>
    <property type="evidence" value="ECO:0007669"/>
    <property type="project" value="InterPro"/>
</dbReference>
<name>A0AAV4BLW9_9GAST</name>
<dbReference type="SMART" id="SM00175">
    <property type="entry name" value="RAB"/>
    <property type="match status" value="1"/>
</dbReference>
<protein>
    <submittedName>
        <fullName evidence="3">Ras-like GTP-binding protein rhoa</fullName>
    </submittedName>
</protein>
<proteinExistence type="predicted"/>
<dbReference type="EMBL" id="BLXT01005253">
    <property type="protein sequence ID" value="GFO21441.1"/>
    <property type="molecule type" value="Genomic_DNA"/>
</dbReference>
<dbReference type="InterPro" id="IPR005225">
    <property type="entry name" value="Small_GTP-bd"/>
</dbReference>
<keyword evidence="1" id="KW-0547">Nucleotide-binding</keyword>
<organism evidence="3 4">
    <name type="scientific">Plakobranchus ocellatus</name>
    <dbReference type="NCBI Taxonomy" id="259542"/>
    <lineage>
        <taxon>Eukaryota</taxon>
        <taxon>Metazoa</taxon>
        <taxon>Spiralia</taxon>
        <taxon>Lophotrochozoa</taxon>
        <taxon>Mollusca</taxon>
        <taxon>Gastropoda</taxon>
        <taxon>Heterobranchia</taxon>
        <taxon>Euthyneura</taxon>
        <taxon>Panpulmonata</taxon>
        <taxon>Sacoglossa</taxon>
        <taxon>Placobranchoidea</taxon>
        <taxon>Plakobranchidae</taxon>
        <taxon>Plakobranchus</taxon>
    </lineage>
</organism>
<dbReference type="InterPro" id="IPR003578">
    <property type="entry name" value="Small_GTPase_Rho"/>
</dbReference>
<dbReference type="InterPro" id="IPR027417">
    <property type="entry name" value="P-loop_NTPase"/>
</dbReference>
<evidence type="ECO:0000256" key="1">
    <source>
        <dbReference type="ARBA" id="ARBA00022741"/>
    </source>
</evidence>
<evidence type="ECO:0000313" key="3">
    <source>
        <dbReference type="EMBL" id="GFO21441.1"/>
    </source>
</evidence>
<dbReference type="GO" id="GO:0003924">
    <property type="term" value="F:GTPase activity"/>
    <property type="evidence" value="ECO:0007669"/>
    <property type="project" value="InterPro"/>
</dbReference>
<dbReference type="PRINTS" id="PR00449">
    <property type="entry name" value="RASTRNSFRMNG"/>
</dbReference>
<dbReference type="PANTHER" id="PTHR24072">
    <property type="entry name" value="RHO FAMILY GTPASE"/>
    <property type="match status" value="1"/>
</dbReference>
<dbReference type="Proteomes" id="UP000735302">
    <property type="component" value="Unassembled WGS sequence"/>
</dbReference>
<evidence type="ECO:0000313" key="4">
    <source>
        <dbReference type="Proteomes" id="UP000735302"/>
    </source>
</evidence>
<dbReference type="GO" id="GO:0005525">
    <property type="term" value="F:GTP binding"/>
    <property type="evidence" value="ECO:0007669"/>
    <property type="project" value="UniProtKB-KW"/>
</dbReference>
<keyword evidence="2" id="KW-0342">GTP-binding</keyword>
<comment type="caution">
    <text evidence="3">The sequence shown here is derived from an EMBL/GenBank/DDBJ whole genome shotgun (WGS) entry which is preliminary data.</text>
</comment>
<gene>
    <name evidence="3" type="ORF">PoB_004794600</name>
</gene>
<keyword evidence="4" id="KW-1185">Reference proteome</keyword>
<dbReference type="SUPFAM" id="SSF52540">
    <property type="entry name" value="P-loop containing nucleoside triphosphate hydrolases"/>
    <property type="match status" value="1"/>
</dbReference>
<dbReference type="SMART" id="SM00174">
    <property type="entry name" value="RHO"/>
    <property type="match status" value="1"/>
</dbReference>
<dbReference type="Gene3D" id="3.40.50.300">
    <property type="entry name" value="P-loop containing nucleotide triphosphate hydrolases"/>
    <property type="match status" value="1"/>
</dbReference>
<dbReference type="AlphaFoldDB" id="A0AAV4BLW9"/>